<dbReference type="RefSeq" id="WP_289166462.1">
    <property type="nucleotide sequence ID" value="NZ_JASZZN010000023.1"/>
</dbReference>
<protein>
    <recommendedName>
        <fullName evidence="3">DUF4185 domain-containing protein</fullName>
    </recommendedName>
</protein>
<evidence type="ECO:0000313" key="1">
    <source>
        <dbReference type="EMBL" id="MDM4018586.1"/>
    </source>
</evidence>
<evidence type="ECO:0008006" key="3">
    <source>
        <dbReference type="Google" id="ProtNLM"/>
    </source>
</evidence>
<dbReference type="EMBL" id="JASZZN010000023">
    <property type="protein sequence ID" value="MDM4018586.1"/>
    <property type="molecule type" value="Genomic_DNA"/>
</dbReference>
<gene>
    <name evidence="1" type="ORF">QTN89_24250</name>
</gene>
<keyword evidence="2" id="KW-1185">Reference proteome</keyword>
<accession>A0ABT7PR50</accession>
<comment type="caution">
    <text evidence="1">The sequence shown here is derived from an EMBL/GenBank/DDBJ whole genome shotgun (WGS) entry which is preliminary data.</text>
</comment>
<sequence>MKFFRLTLRCDRYGFQWRIGGVALVMILFGQLALAREPCRIRVIDSENQWPVPLVELRTTHGIRFVSDNAGVIAFDLPELMDEPVWFHIEGHGYNVPKDAFGYRGVRLTPTPGGELTVEVKRELPAKRLGRITGGGLFAESQSFGEHTEWREQSILGCDSVQNVVHRGRIHWAWGDTTLARYPLGLFQSIGATTPIWNRTDWKPPIKLRYEYITDQNGRPRNIAEMPGDGPTWLMGYASLRANDGSDRLVATYSKIKPPLTESEVGLCVWDESQKRFAATKSIWRLDSGKPKPDALPQGHSVLWEDADGIRWILFGDPLPSLRCRATFEAWCDPSSWEPLLPQTTIPSADNRQRIRPHRGSIAWNGYRKKWVTVFTQLGGETSHLGEIWYAESDSPLGPWANAIHVVTHHRYTFYNPQLHPEFVAEDSPELLFEATYTHTFSKTAEPTPRHDYNQVLYRLDLNELH</sequence>
<organism evidence="1 2">
    <name type="scientific">Roseiconus lacunae</name>
    <dbReference type="NCBI Taxonomy" id="2605694"/>
    <lineage>
        <taxon>Bacteria</taxon>
        <taxon>Pseudomonadati</taxon>
        <taxon>Planctomycetota</taxon>
        <taxon>Planctomycetia</taxon>
        <taxon>Pirellulales</taxon>
        <taxon>Pirellulaceae</taxon>
        <taxon>Roseiconus</taxon>
    </lineage>
</organism>
<evidence type="ECO:0000313" key="2">
    <source>
        <dbReference type="Proteomes" id="UP001239462"/>
    </source>
</evidence>
<proteinExistence type="predicted"/>
<name>A0ABT7PR50_9BACT</name>
<reference evidence="1 2" key="1">
    <citation type="submission" date="2023-06" db="EMBL/GenBank/DDBJ databases">
        <title>Roseiconus lacunae JC819 isolated from Gulf of Mannar region, Tamil Nadu.</title>
        <authorList>
            <person name="Pk S."/>
            <person name="Ch S."/>
            <person name="Ch V.R."/>
        </authorList>
    </citation>
    <scope>NUCLEOTIDE SEQUENCE [LARGE SCALE GENOMIC DNA]</scope>
    <source>
        <strain evidence="1 2">JC819</strain>
    </source>
</reference>
<dbReference type="Proteomes" id="UP001239462">
    <property type="component" value="Unassembled WGS sequence"/>
</dbReference>